<dbReference type="EMBL" id="JACHED010000001">
    <property type="protein sequence ID" value="MBB6496419.1"/>
    <property type="molecule type" value="Genomic_DNA"/>
</dbReference>
<gene>
    <name evidence="4" type="ORF">HNP94_000576</name>
    <name evidence="5" type="ORF">HNP96_000440</name>
    <name evidence="3" type="ORF">MMJJ_16930</name>
</gene>
<dbReference type="EMBL" id="JACDUO010000001">
    <property type="protein sequence ID" value="MBA2863576.1"/>
    <property type="molecule type" value="Genomic_DNA"/>
</dbReference>
<dbReference type="KEGG" id="mmad:MMJJ_16930"/>
<evidence type="ECO:0000313" key="5">
    <source>
        <dbReference type="EMBL" id="MBB6496419.1"/>
    </source>
</evidence>
<reference evidence="3" key="2">
    <citation type="submission" date="2018-02" db="EMBL/GenBank/DDBJ databases">
        <title>Complete genome sequence of the Methanococcus maripaludis type strain JJ (DSM 2067), a model for selenoprotein synthesis in Archaea.</title>
        <authorList>
            <person name="Poehlein A."/>
            <person name="Heym D."/>
            <person name="Quitzke V."/>
            <person name="Fersch J."/>
            <person name="Daniel R."/>
            <person name="Rother M."/>
        </authorList>
    </citation>
    <scope>NUCLEOTIDE SEQUENCE [LARGE SCALE GENOMIC DNA]</scope>
    <source>
        <strain evidence="3">DSM 2067</strain>
    </source>
</reference>
<evidence type="ECO:0000313" key="8">
    <source>
        <dbReference type="Proteomes" id="UP000590564"/>
    </source>
</evidence>
<dbReference type="PROSITE" id="PS51371">
    <property type="entry name" value="CBS"/>
    <property type="match status" value="2"/>
</dbReference>
<reference evidence="5 8" key="3">
    <citation type="submission" date="2020-08" db="EMBL/GenBank/DDBJ databases">
        <title>Genomic Encyclopedia of Type Strains, Phase IV (KMG-V): Genome sequencing to study the core and pangenomes of soil and plant-associated prokaryotes.</title>
        <authorList>
            <person name="Whitman W."/>
        </authorList>
    </citation>
    <scope>NUCLEOTIDE SEQUENCE [LARGE SCALE GENOMIC DNA]</scope>
    <source>
        <strain evidence="4 7">C13</strain>
        <strain evidence="5 8">D1</strain>
    </source>
</reference>
<evidence type="ECO:0000256" key="1">
    <source>
        <dbReference type="PROSITE-ProRule" id="PRU00703"/>
    </source>
</evidence>
<reference evidence="6" key="1">
    <citation type="journal article" date="2018" name="Genome Announc.">
        <title>Complete Genome Sequence of the Methanococcus maripaludis Type Strain JJ (DSM 2067), a Model for Selenoprotein Synthesis in Archaea.</title>
        <authorList>
            <person name="Poehlein A."/>
            <person name="Heym D."/>
            <person name="Quitzke V."/>
            <person name="Fersch J."/>
            <person name="Daniel R."/>
            <person name="Rother M."/>
        </authorList>
    </citation>
    <scope>NUCLEOTIDE SEQUENCE [LARGE SCALE GENOMIC DNA]</scope>
    <source>
        <strain evidence="6">DSM 2067</strain>
    </source>
</reference>
<dbReference type="SUPFAM" id="SSF54631">
    <property type="entry name" value="CBS-domain pair"/>
    <property type="match status" value="1"/>
</dbReference>
<evidence type="ECO:0000313" key="3">
    <source>
        <dbReference type="EMBL" id="AVB77064.1"/>
    </source>
</evidence>
<keyword evidence="1" id="KW-0129">CBS domain</keyword>
<dbReference type="Proteomes" id="UP000567099">
    <property type="component" value="Unassembled WGS sequence"/>
</dbReference>
<dbReference type="EMBL" id="CP026606">
    <property type="protein sequence ID" value="AVB77064.1"/>
    <property type="molecule type" value="Genomic_DNA"/>
</dbReference>
<protein>
    <submittedName>
        <fullName evidence="3">CBS domain protein</fullName>
    </submittedName>
    <submittedName>
        <fullName evidence="4">Putative transcriptional regulator</fullName>
    </submittedName>
</protein>
<evidence type="ECO:0000313" key="7">
    <source>
        <dbReference type="Proteomes" id="UP000567099"/>
    </source>
</evidence>
<evidence type="ECO:0000313" key="6">
    <source>
        <dbReference type="Proteomes" id="UP000239462"/>
    </source>
</evidence>
<proteinExistence type="predicted"/>
<dbReference type="Pfam" id="PF00571">
    <property type="entry name" value="CBS"/>
    <property type="match status" value="2"/>
</dbReference>
<dbReference type="GeneID" id="36102777"/>
<dbReference type="Proteomes" id="UP000239462">
    <property type="component" value="Chromosome"/>
</dbReference>
<dbReference type="InterPro" id="IPR046342">
    <property type="entry name" value="CBS_dom_sf"/>
</dbReference>
<feature type="domain" description="CBS" evidence="2">
    <location>
        <begin position="65"/>
        <end position="120"/>
    </location>
</feature>
<accession>A0A2L1CCJ8</accession>
<sequence length="120" mass="13360">MIVKEVMNENFLNVSPSDIVGGVVQSLYKNKKSYAPVIEDGELVGWVTALDLLTGCKHVKVEEAMLFLDEIKTINPNDELSDELISEIIENEVFAYPVVENDKIVGTLSSFDILKKLTSK</sequence>
<dbReference type="Gene3D" id="3.10.580.10">
    <property type="entry name" value="CBS-domain"/>
    <property type="match status" value="1"/>
</dbReference>
<name>A0A2L1CCJ8_METMI</name>
<dbReference type="Proteomes" id="UP000590564">
    <property type="component" value="Unassembled WGS sequence"/>
</dbReference>
<dbReference type="SMART" id="SM00116">
    <property type="entry name" value="CBS"/>
    <property type="match status" value="2"/>
</dbReference>
<dbReference type="InterPro" id="IPR000644">
    <property type="entry name" value="CBS_dom"/>
</dbReference>
<evidence type="ECO:0000313" key="4">
    <source>
        <dbReference type="EMBL" id="MBA2863576.1"/>
    </source>
</evidence>
<evidence type="ECO:0000259" key="2">
    <source>
        <dbReference type="PROSITE" id="PS51371"/>
    </source>
</evidence>
<dbReference type="AlphaFoldDB" id="A0A2L1CCJ8"/>
<feature type="domain" description="CBS" evidence="2">
    <location>
        <begin position="7"/>
        <end position="63"/>
    </location>
</feature>
<organism evidence="3 6">
    <name type="scientific">Methanococcus maripaludis</name>
    <name type="common">Methanococcus deltae</name>
    <dbReference type="NCBI Taxonomy" id="39152"/>
    <lineage>
        <taxon>Archaea</taxon>
        <taxon>Methanobacteriati</taxon>
        <taxon>Methanobacteriota</taxon>
        <taxon>Methanomada group</taxon>
        <taxon>Methanococci</taxon>
        <taxon>Methanococcales</taxon>
        <taxon>Methanococcaceae</taxon>
        <taxon>Methanococcus</taxon>
    </lineage>
</organism>
<dbReference type="RefSeq" id="WP_104838430.1">
    <property type="nucleotide sequence ID" value="NZ_CP026606.1"/>
</dbReference>